<evidence type="ECO:0000256" key="10">
    <source>
        <dbReference type="PROSITE-ProRule" id="PRU00042"/>
    </source>
</evidence>
<keyword evidence="7" id="KW-0238">DNA-binding</keyword>
<reference evidence="12" key="3">
    <citation type="submission" date="2025-09" db="UniProtKB">
        <authorList>
            <consortium name="Ensembl"/>
        </authorList>
    </citation>
    <scope>IDENTIFICATION</scope>
</reference>
<dbReference type="GeneTree" id="ENSGT01150000286953"/>
<dbReference type="InterPro" id="IPR036236">
    <property type="entry name" value="Znf_C2H2_sf"/>
</dbReference>
<dbReference type="SUPFAM" id="SSF57667">
    <property type="entry name" value="beta-beta-alpha zinc fingers"/>
    <property type="match status" value="2"/>
</dbReference>
<organism evidence="12 13">
    <name type="scientific">Maylandia zebra</name>
    <name type="common">zebra mbuna</name>
    <dbReference type="NCBI Taxonomy" id="106582"/>
    <lineage>
        <taxon>Eukaryota</taxon>
        <taxon>Metazoa</taxon>
        <taxon>Chordata</taxon>
        <taxon>Craniata</taxon>
        <taxon>Vertebrata</taxon>
        <taxon>Euteleostomi</taxon>
        <taxon>Actinopterygii</taxon>
        <taxon>Neopterygii</taxon>
        <taxon>Teleostei</taxon>
        <taxon>Neoteleostei</taxon>
        <taxon>Acanthomorphata</taxon>
        <taxon>Ovalentaria</taxon>
        <taxon>Cichlomorphae</taxon>
        <taxon>Cichliformes</taxon>
        <taxon>Cichlidae</taxon>
        <taxon>African cichlids</taxon>
        <taxon>Pseudocrenilabrinae</taxon>
        <taxon>Haplochromini</taxon>
        <taxon>Maylandia</taxon>
        <taxon>Maylandia zebra complex</taxon>
    </lineage>
</organism>
<reference evidence="12 13" key="1">
    <citation type="journal article" date="2014" name="Nature">
        <title>The genomic substrate for adaptive radiation in African cichlid fish.</title>
        <authorList>
            <person name="Brawand D."/>
            <person name="Wagner C.E."/>
            <person name="Li Y.I."/>
            <person name="Malinsky M."/>
            <person name="Keller I."/>
            <person name="Fan S."/>
            <person name="Simakov O."/>
            <person name="Ng A.Y."/>
            <person name="Lim Z.W."/>
            <person name="Bezault E."/>
            <person name="Turner-Maier J."/>
            <person name="Johnson J."/>
            <person name="Alcazar R."/>
            <person name="Noh H.J."/>
            <person name="Russell P."/>
            <person name="Aken B."/>
            <person name="Alfoldi J."/>
            <person name="Amemiya C."/>
            <person name="Azzouzi N."/>
            <person name="Baroiller J.F."/>
            <person name="Barloy-Hubler F."/>
            <person name="Berlin A."/>
            <person name="Bloomquist R."/>
            <person name="Carleton K.L."/>
            <person name="Conte M.A."/>
            <person name="D'Cotta H."/>
            <person name="Eshel O."/>
            <person name="Gaffney L."/>
            <person name="Galibert F."/>
            <person name="Gante H.F."/>
            <person name="Gnerre S."/>
            <person name="Greuter L."/>
            <person name="Guyon R."/>
            <person name="Haddad N.S."/>
            <person name="Haerty W."/>
            <person name="Harris R.M."/>
            <person name="Hofmann H.A."/>
            <person name="Hourlier T."/>
            <person name="Hulata G."/>
            <person name="Jaffe D.B."/>
            <person name="Lara M."/>
            <person name="Lee A.P."/>
            <person name="MacCallum I."/>
            <person name="Mwaiko S."/>
            <person name="Nikaido M."/>
            <person name="Nishihara H."/>
            <person name="Ozouf-Costaz C."/>
            <person name="Penman D.J."/>
            <person name="Przybylski D."/>
            <person name="Rakotomanga M."/>
            <person name="Renn S.C.P."/>
            <person name="Ribeiro F.J."/>
            <person name="Ron M."/>
            <person name="Salzburger W."/>
            <person name="Sanchez-Pulido L."/>
            <person name="Santos M.E."/>
            <person name="Searle S."/>
            <person name="Sharpe T."/>
            <person name="Swofford R."/>
            <person name="Tan F.J."/>
            <person name="Williams L."/>
            <person name="Young S."/>
            <person name="Yin S."/>
            <person name="Okada N."/>
            <person name="Kocher T.D."/>
            <person name="Miska E.A."/>
            <person name="Lander E.S."/>
            <person name="Venkatesh B."/>
            <person name="Fernald R.D."/>
            <person name="Meyer A."/>
            <person name="Ponting C.P."/>
            <person name="Streelman J.T."/>
            <person name="Lindblad-Toh K."/>
            <person name="Seehausen O."/>
            <person name="Di Palma F."/>
        </authorList>
    </citation>
    <scope>NUCLEOTIDE SEQUENCE</scope>
</reference>
<evidence type="ECO:0000256" key="2">
    <source>
        <dbReference type="ARBA" id="ARBA00022723"/>
    </source>
</evidence>
<keyword evidence="3" id="KW-0677">Repeat</keyword>
<keyword evidence="4 10" id="KW-0863">Zinc-finger</keyword>
<evidence type="ECO:0000256" key="9">
    <source>
        <dbReference type="ARBA" id="ARBA00023242"/>
    </source>
</evidence>
<keyword evidence="2" id="KW-0479">Metal-binding</keyword>
<proteinExistence type="predicted"/>
<dbReference type="AlphaFoldDB" id="A0A3P9DTH2"/>
<evidence type="ECO:0000256" key="6">
    <source>
        <dbReference type="ARBA" id="ARBA00023015"/>
    </source>
</evidence>
<dbReference type="GO" id="GO:0008270">
    <property type="term" value="F:zinc ion binding"/>
    <property type="evidence" value="ECO:0007669"/>
    <property type="project" value="UniProtKB-KW"/>
</dbReference>
<dbReference type="PROSITE" id="PS50157">
    <property type="entry name" value="ZINC_FINGER_C2H2_2"/>
    <property type="match status" value="2"/>
</dbReference>
<feature type="domain" description="C2H2-type" evidence="11">
    <location>
        <begin position="66"/>
        <end position="93"/>
    </location>
</feature>
<evidence type="ECO:0000256" key="4">
    <source>
        <dbReference type="ARBA" id="ARBA00022771"/>
    </source>
</evidence>
<keyword evidence="5" id="KW-0862">Zinc</keyword>
<keyword evidence="13" id="KW-1185">Reference proteome</keyword>
<evidence type="ECO:0000256" key="5">
    <source>
        <dbReference type="ARBA" id="ARBA00022833"/>
    </source>
</evidence>
<evidence type="ECO:0000256" key="7">
    <source>
        <dbReference type="ARBA" id="ARBA00023125"/>
    </source>
</evidence>
<protein>
    <recommendedName>
        <fullName evidence="11">C2H2-type domain-containing protein</fullName>
    </recommendedName>
</protein>
<feature type="domain" description="C2H2-type" evidence="11">
    <location>
        <begin position="38"/>
        <end position="65"/>
    </location>
</feature>
<dbReference type="Gene3D" id="3.30.160.60">
    <property type="entry name" value="Classic Zinc Finger"/>
    <property type="match status" value="2"/>
</dbReference>
<keyword evidence="9" id="KW-0539">Nucleus</keyword>
<dbReference type="GO" id="GO:0005654">
    <property type="term" value="C:nucleoplasm"/>
    <property type="evidence" value="ECO:0007669"/>
    <property type="project" value="TreeGrafter"/>
</dbReference>
<evidence type="ECO:0000256" key="1">
    <source>
        <dbReference type="ARBA" id="ARBA00004123"/>
    </source>
</evidence>
<dbReference type="Ensembl" id="ENSMZET00005038737.1">
    <property type="protein sequence ID" value="ENSMZEP00005037431.1"/>
    <property type="gene ID" value="ENSMZEG00005027909.1"/>
</dbReference>
<comment type="subcellular location">
    <subcellularLocation>
        <location evidence="1">Nucleus</location>
    </subcellularLocation>
</comment>
<dbReference type="SMART" id="SM00355">
    <property type="entry name" value="ZnF_C2H2"/>
    <property type="match status" value="2"/>
</dbReference>
<evidence type="ECO:0000256" key="8">
    <source>
        <dbReference type="ARBA" id="ARBA00023163"/>
    </source>
</evidence>
<keyword evidence="8" id="KW-0804">Transcription</keyword>
<dbReference type="GO" id="GO:0000978">
    <property type="term" value="F:RNA polymerase II cis-regulatory region sequence-specific DNA binding"/>
    <property type="evidence" value="ECO:0007669"/>
    <property type="project" value="TreeGrafter"/>
</dbReference>
<dbReference type="Proteomes" id="UP000265160">
    <property type="component" value="LG3"/>
</dbReference>
<evidence type="ECO:0000313" key="12">
    <source>
        <dbReference type="Ensembl" id="ENSMZEP00005037431.1"/>
    </source>
</evidence>
<dbReference type="PROSITE" id="PS00028">
    <property type="entry name" value="ZINC_FINGER_C2H2_1"/>
    <property type="match status" value="2"/>
</dbReference>
<sequence length="116" mass="12594">MGDRGSRVGSSPCNRKICGKSVADRRKHLRVHSGEAPYGCTICGRFFKQRAALNSHVKIHAGIKQFVCEICGKACSRKAHLKIHMRIHNGERPSGQPLGAWGAVCRDGTLLRGTSG</sequence>
<dbReference type="PANTHER" id="PTHR24399:SF23">
    <property type="entry name" value="C2H2-TYPE DOMAIN-CONTAINING PROTEIN"/>
    <property type="match status" value="1"/>
</dbReference>
<evidence type="ECO:0000259" key="11">
    <source>
        <dbReference type="PROSITE" id="PS50157"/>
    </source>
</evidence>
<dbReference type="GO" id="GO:0001227">
    <property type="term" value="F:DNA-binding transcription repressor activity, RNA polymerase II-specific"/>
    <property type="evidence" value="ECO:0007669"/>
    <property type="project" value="TreeGrafter"/>
</dbReference>
<dbReference type="Pfam" id="PF00096">
    <property type="entry name" value="zf-C2H2"/>
    <property type="match status" value="2"/>
</dbReference>
<keyword evidence="6" id="KW-0805">Transcription regulation</keyword>
<dbReference type="InterPro" id="IPR013087">
    <property type="entry name" value="Znf_C2H2_type"/>
</dbReference>
<name>A0A3P9DTH2_9CICH</name>
<evidence type="ECO:0000256" key="3">
    <source>
        <dbReference type="ARBA" id="ARBA00022737"/>
    </source>
</evidence>
<dbReference type="FunFam" id="3.30.160.60:FF:001498">
    <property type="entry name" value="Zinc finger protein 404"/>
    <property type="match status" value="1"/>
</dbReference>
<evidence type="ECO:0000313" key="13">
    <source>
        <dbReference type="Proteomes" id="UP000265160"/>
    </source>
</evidence>
<dbReference type="FunFam" id="3.30.160.60:FF:000557">
    <property type="entry name" value="zinc finger and SCAN domain-containing protein 29"/>
    <property type="match status" value="1"/>
</dbReference>
<reference evidence="12" key="2">
    <citation type="submission" date="2025-08" db="UniProtKB">
        <authorList>
            <consortium name="Ensembl"/>
        </authorList>
    </citation>
    <scope>IDENTIFICATION</scope>
</reference>
<dbReference type="PANTHER" id="PTHR24399">
    <property type="entry name" value="ZINC FINGER AND BTB DOMAIN-CONTAINING"/>
    <property type="match status" value="1"/>
</dbReference>
<accession>A0A3P9DTH2</accession>